<dbReference type="PANTHER" id="PTHR32134">
    <property type="entry name" value="FNIP REPEAT-CONTAINING PROTEIN"/>
    <property type="match status" value="1"/>
</dbReference>
<comment type="caution">
    <text evidence="1">The sequence shown here is derived from an EMBL/GenBank/DDBJ whole genome shotgun (WGS) entry which is preliminary data.</text>
</comment>
<sequence length="388" mass="45092">MDKLFGLVFKNKYLFKLIFRYSRLYLKNERVKFYSRETLSNYSEREYIGKLVYYGGELLEIGDLPNNGVLKEVSFFSKEAPRDGKIIPYGVEVIQLNGVFVPLDTFPSTINKITYLVIPIEKEIFEIPPNITSLSIYKCSLNNILKYLPNTIKELEFDLFYEDDLVDVQPKIILPNNLIKLSLGKYNIKYLDEGILPITIKQLEISTCKTNNQFDLDNNEFFENNSNYSIGLFNILKPLKNLEVLSITTNSWISKESNLKDCNSIKDLTIHCNNSYRIDFLEDSIEEHSLPQSVTKLKLLNFTNNQIKSNVIPIGVLSLTIDRIEIDQMPQSLTHLKLYEKPNYFYTEQESLSLLSKLPKSLTKLTVPSYLNDFNLIYPDNIKNIKFR</sequence>
<evidence type="ECO:0000313" key="1">
    <source>
        <dbReference type="EMBL" id="KAK5576219.1"/>
    </source>
</evidence>
<proteinExistence type="predicted"/>
<evidence type="ECO:0008006" key="3">
    <source>
        <dbReference type="Google" id="ProtNLM"/>
    </source>
</evidence>
<keyword evidence="2" id="KW-1185">Reference proteome</keyword>
<dbReference type="SUPFAM" id="SSF52058">
    <property type="entry name" value="L domain-like"/>
    <property type="match status" value="1"/>
</dbReference>
<dbReference type="AlphaFoldDB" id="A0AAN7TNH9"/>
<name>A0AAN7TNH9_9MYCE</name>
<accession>A0AAN7TNH9</accession>
<gene>
    <name evidence="1" type="ORF">RB653_007360</name>
</gene>
<dbReference type="Proteomes" id="UP001344447">
    <property type="component" value="Unassembled WGS sequence"/>
</dbReference>
<dbReference type="EMBL" id="JAVFKY010000005">
    <property type="protein sequence ID" value="KAK5576219.1"/>
    <property type="molecule type" value="Genomic_DNA"/>
</dbReference>
<reference evidence="1 2" key="1">
    <citation type="submission" date="2023-11" db="EMBL/GenBank/DDBJ databases">
        <title>Dfirmibasis_genome.</title>
        <authorList>
            <person name="Edelbroek B."/>
            <person name="Kjellin J."/>
            <person name="Jerlstrom-Hultqvist J."/>
            <person name="Soderbom F."/>
        </authorList>
    </citation>
    <scope>NUCLEOTIDE SEQUENCE [LARGE SCALE GENOMIC DNA]</scope>
    <source>
        <strain evidence="1 2">TNS-C-14</strain>
    </source>
</reference>
<dbReference type="InterPro" id="IPR051251">
    <property type="entry name" value="STK_FNIP-Repeat"/>
</dbReference>
<organism evidence="1 2">
    <name type="scientific">Dictyostelium firmibasis</name>
    <dbReference type="NCBI Taxonomy" id="79012"/>
    <lineage>
        <taxon>Eukaryota</taxon>
        <taxon>Amoebozoa</taxon>
        <taxon>Evosea</taxon>
        <taxon>Eumycetozoa</taxon>
        <taxon>Dictyostelia</taxon>
        <taxon>Dictyosteliales</taxon>
        <taxon>Dictyosteliaceae</taxon>
        <taxon>Dictyostelium</taxon>
    </lineage>
</organism>
<dbReference type="PANTHER" id="PTHR32134:SF86">
    <property type="entry name" value="FNIP REPEAT-CONTAINING PROTEIN"/>
    <property type="match status" value="1"/>
</dbReference>
<evidence type="ECO:0000313" key="2">
    <source>
        <dbReference type="Proteomes" id="UP001344447"/>
    </source>
</evidence>
<protein>
    <recommendedName>
        <fullName evidence="3">FNIP repeat-containing protein</fullName>
    </recommendedName>
</protein>